<proteinExistence type="predicted"/>
<dbReference type="Pfam" id="PF07298">
    <property type="entry name" value="NnrU"/>
    <property type="match status" value="1"/>
</dbReference>
<keyword evidence="8" id="KW-1185">Reference proteome</keyword>
<accession>A0A2K1Q426</accession>
<dbReference type="RefSeq" id="WP_103074815.1">
    <property type="nucleotide sequence ID" value="NZ_NPZB01000001.1"/>
</dbReference>
<feature type="transmembrane region" description="Helical" evidence="5">
    <location>
        <begin position="40"/>
        <end position="59"/>
    </location>
</feature>
<dbReference type="AlphaFoldDB" id="A0A2K1Q426"/>
<evidence type="ECO:0000256" key="4">
    <source>
        <dbReference type="ARBA" id="ARBA00023136"/>
    </source>
</evidence>
<feature type="transmembrane region" description="Helical" evidence="5">
    <location>
        <begin position="160"/>
        <end position="183"/>
    </location>
</feature>
<dbReference type="OrthoDB" id="5293641at2"/>
<feature type="transmembrane region" description="Helical" evidence="5">
    <location>
        <begin position="71"/>
        <end position="93"/>
    </location>
</feature>
<evidence type="ECO:0000259" key="6">
    <source>
        <dbReference type="Pfam" id="PF07298"/>
    </source>
</evidence>
<reference evidence="7 8" key="1">
    <citation type="submission" date="2017-08" db="EMBL/GenBank/DDBJ databases">
        <title>Lysobacter sylvestris genome.</title>
        <authorList>
            <person name="Zhang D.-C."/>
            <person name="Albuquerque L."/>
            <person name="Franca L."/>
            <person name="Froufe H.J.C."/>
            <person name="Barroso C."/>
            <person name="Egas C."/>
            <person name="Da Costa M."/>
            <person name="Margesin R."/>
        </authorList>
    </citation>
    <scope>NUCLEOTIDE SEQUENCE [LARGE SCALE GENOMIC DNA]</scope>
    <source>
        <strain evidence="7 8">AM20-91</strain>
    </source>
</reference>
<keyword evidence="4 5" id="KW-0472">Membrane</keyword>
<name>A0A2K1Q426_9GAMM</name>
<evidence type="ECO:0000313" key="8">
    <source>
        <dbReference type="Proteomes" id="UP000236220"/>
    </source>
</evidence>
<evidence type="ECO:0000256" key="5">
    <source>
        <dbReference type="SAM" id="Phobius"/>
    </source>
</evidence>
<feature type="domain" description="NnrU" evidence="6">
    <location>
        <begin position="4"/>
        <end position="187"/>
    </location>
</feature>
<organism evidence="7 8">
    <name type="scientific">Solilutibacter silvestris</name>
    <dbReference type="NCBI Taxonomy" id="1645665"/>
    <lineage>
        <taxon>Bacteria</taxon>
        <taxon>Pseudomonadati</taxon>
        <taxon>Pseudomonadota</taxon>
        <taxon>Gammaproteobacteria</taxon>
        <taxon>Lysobacterales</taxon>
        <taxon>Lysobacteraceae</taxon>
        <taxon>Solilutibacter</taxon>
    </lineage>
</organism>
<gene>
    <name evidence="7" type="ORF">Lysil_1418</name>
</gene>
<dbReference type="GO" id="GO:0016020">
    <property type="term" value="C:membrane"/>
    <property type="evidence" value="ECO:0007669"/>
    <property type="project" value="UniProtKB-SubCell"/>
</dbReference>
<comment type="subcellular location">
    <subcellularLocation>
        <location evidence="1">Membrane</location>
        <topology evidence="1">Multi-pass membrane protein</topology>
    </subcellularLocation>
</comment>
<dbReference type="Proteomes" id="UP000236220">
    <property type="component" value="Unassembled WGS sequence"/>
</dbReference>
<dbReference type="InterPro" id="IPR009915">
    <property type="entry name" value="NnrU_dom"/>
</dbReference>
<dbReference type="EMBL" id="NPZB01000001">
    <property type="protein sequence ID" value="PNS09789.1"/>
    <property type="molecule type" value="Genomic_DNA"/>
</dbReference>
<protein>
    <recommendedName>
        <fullName evidence="6">NnrU domain-containing protein</fullName>
    </recommendedName>
</protein>
<evidence type="ECO:0000256" key="2">
    <source>
        <dbReference type="ARBA" id="ARBA00022692"/>
    </source>
</evidence>
<evidence type="ECO:0000256" key="1">
    <source>
        <dbReference type="ARBA" id="ARBA00004141"/>
    </source>
</evidence>
<keyword evidence="2 5" id="KW-0812">Transmembrane</keyword>
<sequence length="193" mass="21533">MLWFLIGLAGFLGLHSVRIVAPDWREARIAAIGEKAWKGLYSLISIIFFVLMIWGYCQMRQHPVLVWQPPMALRHIGMVLVVIAFVLISAAYVPNNAIRARLGHPMILGIKTWAFAHLLMSGWLHSMLLFGAFLLWAIVDFSSARKRPRDTVAKPSAAMTLVTVIGGIAFAAIFAMYLHGMLIGVQPINMPMH</sequence>
<keyword evidence="3 5" id="KW-1133">Transmembrane helix</keyword>
<evidence type="ECO:0000256" key="3">
    <source>
        <dbReference type="ARBA" id="ARBA00022989"/>
    </source>
</evidence>
<feature type="transmembrane region" description="Helical" evidence="5">
    <location>
        <begin position="113"/>
        <end position="139"/>
    </location>
</feature>
<comment type="caution">
    <text evidence="7">The sequence shown here is derived from an EMBL/GenBank/DDBJ whole genome shotgun (WGS) entry which is preliminary data.</text>
</comment>
<evidence type="ECO:0000313" key="7">
    <source>
        <dbReference type="EMBL" id="PNS09789.1"/>
    </source>
</evidence>